<evidence type="ECO:0000313" key="1">
    <source>
        <dbReference type="EMBL" id="KAL0057897.1"/>
    </source>
</evidence>
<name>A0ABR2ZBN7_9AGAR</name>
<evidence type="ECO:0000313" key="2">
    <source>
        <dbReference type="Proteomes" id="UP001437256"/>
    </source>
</evidence>
<organism evidence="1 2">
    <name type="scientific">Marasmius tenuissimus</name>
    <dbReference type="NCBI Taxonomy" id="585030"/>
    <lineage>
        <taxon>Eukaryota</taxon>
        <taxon>Fungi</taxon>
        <taxon>Dikarya</taxon>
        <taxon>Basidiomycota</taxon>
        <taxon>Agaricomycotina</taxon>
        <taxon>Agaricomycetes</taxon>
        <taxon>Agaricomycetidae</taxon>
        <taxon>Agaricales</taxon>
        <taxon>Marasmiineae</taxon>
        <taxon>Marasmiaceae</taxon>
        <taxon>Marasmius</taxon>
    </lineage>
</organism>
<keyword evidence="2" id="KW-1185">Reference proteome</keyword>
<reference evidence="1 2" key="1">
    <citation type="submission" date="2024-05" db="EMBL/GenBank/DDBJ databases">
        <title>A draft genome resource for the thread blight pathogen Marasmius tenuissimus strain MS-2.</title>
        <authorList>
            <person name="Yulfo-Soto G.E."/>
            <person name="Baruah I.K."/>
            <person name="Amoako-Attah I."/>
            <person name="Bukari Y."/>
            <person name="Meinhardt L.W."/>
            <person name="Bailey B.A."/>
            <person name="Cohen S.P."/>
        </authorList>
    </citation>
    <scope>NUCLEOTIDE SEQUENCE [LARGE SCALE GENOMIC DNA]</scope>
    <source>
        <strain evidence="1 2">MS-2</strain>
    </source>
</reference>
<gene>
    <name evidence="1" type="ORF">AAF712_015446</name>
</gene>
<dbReference type="Proteomes" id="UP001437256">
    <property type="component" value="Unassembled WGS sequence"/>
</dbReference>
<comment type="caution">
    <text evidence="1">The sequence shown here is derived from an EMBL/GenBank/DDBJ whole genome shotgun (WGS) entry which is preliminary data.</text>
</comment>
<proteinExistence type="predicted"/>
<protein>
    <submittedName>
        <fullName evidence="1">Uncharacterized protein</fullName>
    </submittedName>
</protein>
<sequence>MAPSVCTAQAIRAYFVNGTLPEEGTVCPMDGSPFDDPETASANSKRELGSEEDKIYKALHRLARAPDDLSLFI</sequence>
<dbReference type="EMBL" id="JBBXMP010000413">
    <property type="protein sequence ID" value="KAL0057897.1"/>
    <property type="molecule type" value="Genomic_DNA"/>
</dbReference>
<accession>A0ABR2ZBN7</accession>